<reference evidence="1 2" key="1">
    <citation type="submission" date="2019-07" db="EMBL/GenBank/DDBJ databases">
        <title>Whole genome shotgun sequence of Terrabacter aerolatus NBRC 106305.</title>
        <authorList>
            <person name="Hosoyama A."/>
            <person name="Uohara A."/>
            <person name="Ohji S."/>
            <person name="Ichikawa N."/>
        </authorList>
    </citation>
    <scope>NUCLEOTIDE SEQUENCE [LARGE SCALE GENOMIC DNA]</scope>
    <source>
        <strain evidence="1 2">NBRC 106305</strain>
    </source>
</reference>
<accession>A0A512D621</accession>
<dbReference type="SUPFAM" id="SSF56024">
    <property type="entry name" value="Phospholipase D/nuclease"/>
    <property type="match status" value="1"/>
</dbReference>
<dbReference type="OrthoDB" id="8438314at2"/>
<evidence type="ECO:0000313" key="1">
    <source>
        <dbReference type="EMBL" id="GEO31921.1"/>
    </source>
</evidence>
<gene>
    <name evidence="1" type="ORF">TAE01_37310</name>
</gene>
<organism evidence="1 2">
    <name type="scientific">Terrabacter aerolatus</name>
    <dbReference type="NCBI Taxonomy" id="422442"/>
    <lineage>
        <taxon>Bacteria</taxon>
        <taxon>Bacillati</taxon>
        <taxon>Actinomycetota</taxon>
        <taxon>Actinomycetes</taxon>
        <taxon>Micrococcales</taxon>
        <taxon>Intrasporangiaceae</taxon>
        <taxon>Terrabacter</taxon>
    </lineage>
</organism>
<evidence type="ECO:0000313" key="2">
    <source>
        <dbReference type="Proteomes" id="UP000321534"/>
    </source>
</evidence>
<proteinExistence type="predicted"/>
<dbReference type="EMBL" id="BJYX01000030">
    <property type="protein sequence ID" value="GEO31921.1"/>
    <property type="molecule type" value="Genomic_DNA"/>
</dbReference>
<dbReference type="Proteomes" id="UP000321534">
    <property type="component" value="Unassembled WGS sequence"/>
</dbReference>
<keyword evidence="2" id="KW-1185">Reference proteome</keyword>
<dbReference type="Gene3D" id="3.30.870.10">
    <property type="entry name" value="Endonuclease Chain A"/>
    <property type="match status" value="1"/>
</dbReference>
<protein>
    <submittedName>
        <fullName evidence="1">XRE family transcriptional regulator</fullName>
    </submittedName>
</protein>
<dbReference type="AlphaFoldDB" id="A0A512D621"/>
<comment type="caution">
    <text evidence="1">The sequence shown here is derived from an EMBL/GenBank/DDBJ whole genome shotgun (WGS) entry which is preliminary data.</text>
</comment>
<sequence>MSNERLRAAIAGAGLTTQTFSEMVAVDPKTVERWISADRLPHRSHRIRASEILRKSDGFLWPATHSDRASTSSTQAELVHVYPSRSAIEPPTWLQLVAQAKERIDVLAYAASFLHDSIPEFMTRLAERSRQGVQVRLLFGDPNGQAVDVRGQEEGIGELMAARCKLTWVYVTPLLAAHPIEARRHNTTLYASLFRFDDTLLANGHTYGSSASQSPVLHLCRIPGGRLFTHYLDSFERVWASSAPS</sequence>
<name>A0A512D621_9MICO</name>